<proteinExistence type="predicted"/>
<feature type="compositionally biased region" description="Low complexity" evidence="1">
    <location>
        <begin position="399"/>
        <end position="414"/>
    </location>
</feature>
<evidence type="ECO:0000313" key="2">
    <source>
        <dbReference type="EMBL" id="CAK0804869.1"/>
    </source>
</evidence>
<reference evidence="2" key="1">
    <citation type="submission" date="2023-10" db="EMBL/GenBank/DDBJ databases">
        <authorList>
            <person name="Chen Y."/>
            <person name="Shah S."/>
            <person name="Dougan E. K."/>
            <person name="Thang M."/>
            <person name="Chan C."/>
        </authorList>
    </citation>
    <scope>NUCLEOTIDE SEQUENCE [LARGE SCALE GENOMIC DNA]</scope>
</reference>
<organism evidence="2 3">
    <name type="scientific">Prorocentrum cordatum</name>
    <dbReference type="NCBI Taxonomy" id="2364126"/>
    <lineage>
        <taxon>Eukaryota</taxon>
        <taxon>Sar</taxon>
        <taxon>Alveolata</taxon>
        <taxon>Dinophyceae</taxon>
        <taxon>Prorocentrales</taxon>
        <taxon>Prorocentraceae</taxon>
        <taxon>Prorocentrum</taxon>
    </lineage>
</organism>
<gene>
    <name evidence="2" type="ORF">PCOR1329_LOCUS11548</name>
</gene>
<sequence>MADGGQPFGQVQRLTLSFGPGRPRTDDLTGKYAARIADTSLSERAREGAVLFQVGGAQPEPIACRSFLRLPPCMIGSFGTVLSNLLVVRAGKAVYACTFEGPSFIGRAQSGAVHRCAVQVAEAHLEEEEASAALHAAEGVVGIFREVGDPDGAADALRLVTMAHHLRDRPDEASRVAREELIGFRSASHRRGEAAMLFSLAEADFRDHGPVESVGPAEDARGLFHQLGDLKMEGNVALALAEMHLAARSALEAQAAAKDALAVFTELADERGKARALDRLAHAHFVIDRDDAGLESLEDGTPWPCCGASTTARALPRRSTRGRRPACCGETTGRPCWTRSIRSVSRSGYRYARGHAASLAVIVHAHLGGGEGRKALRTATEGLERIRQAAVRDRRSARRPGGYTPTPRRATPTRSLMCRGRPSPPRRRPWSCAESCGTRSGWQAPCKQSPGSTSWPTASPRRASSSRTRWRPAWTRGTPGARRWRCTRWRTCTCTRRATRIPALGSAREAASLFQQVGEKRGEAHVMMGMAALHCAAGEVEEAVVSLEEARALYVEMGDRRGEADALLHMAGVQLQGEDCDQEGALRHVLAALGSMKSELLTAIGAANARTGALELQIQGLQAQQVSSVQEMQTMVTSMSASWEARFQQITGSAIVVDDGNGWHDCPEGSAGPMPEMFTDALQNNEKDTHNPRRIWIGGWPREVLSQYRKEHWEWYKTQVPQDMITNTQPSFQRTSRSYSVVFETEEAATRFKQWAFTTPSQWNDYRDRAKTFPIRVRGDIPLPARLRKSTLSCLWEPMKVKLTSKGLWDGSLRMGCSCYGSGRFQIPTDADSWALFTLKTEEGQFVIAPNREELYQWKFTDAEIDFIIDIAVKNKPYL</sequence>
<dbReference type="InterPro" id="IPR011990">
    <property type="entry name" value="TPR-like_helical_dom_sf"/>
</dbReference>
<evidence type="ECO:0000313" key="3">
    <source>
        <dbReference type="Proteomes" id="UP001189429"/>
    </source>
</evidence>
<evidence type="ECO:0000256" key="1">
    <source>
        <dbReference type="SAM" id="MobiDB-lite"/>
    </source>
</evidence>
<protein>
    <submittedName>
        <fullName evidence="2">Uncharacterized protein</fullName>
    </submittedName>
</protein>
<comment type="caution">
    <text evidence="2">The sequence shown here is derived from an EMBL/GenBank/DDBJ whole genome shotgun (WGS) entry which is preliminary data.</text>
</comment>
<name>A0ABN9QI64_9DINO</name>
<dbReference type="SUPFAM" id="SSF48452">
    <property type="entry name" value="TPR-like"/>
    <property type="match status" value="2"/>
</dbReference>
<accession>A0ABN9QI64</accession>
<dbReference type="Proteomes" id="UP001189429">
    <property type="component" value="Unassembled WGS sequence"/>
</dbReference>
<dbReference type="Gene3D" id="1.25.40.10">
    <property type="entry name" value="Tetratricopeptide repeat domain"/>
    <property type="match status" value="2"/>
</dbReference>
<dbReference type="PANTHER" id="PTHR10098">
    <property type="entry name" value="RAPSYN-RELATED"/>
    <property type="match status" value="1"/>
</dbReference>
<feature type="region of interest" description="Disordered" evidence="1">
    <location>
        <begin position="389"/>
        <end position="476"/>
    </location>
</feature>
<dbReference type="PANTHER" id="PTHR10098:SF106">
    <property type="entry name" value="TETRATRICOPEPTIDE REPEAT PROTEIN 28-LIKE PROTEIN"/>
    <property type="match status" value="1"/>
</dbReference>
<keyword evidence="3" id="KW-1185">Reference proteome</keyword>
<dbReference type="EMBL" id="CAUYUJ010003335">
    <property type="protein sequence ID" value="CAK0804869.1"/>
    <property type="molecule type" value="Genomic_DNA"/>
</dbReference>
<feature type="compositionally biased region" description="Low complexity" evidence="1">
    <location>
        <begin position="454"/>
        <end position="476"/>
    </location>
</feature>